<dbReference type="Proteomes" id="UP000030528">
    <property type="component" value="Unassembled WGS sequence"/>
</dbReference>
<dbReference type="GO" id="GO:0140359">
    <property type="term" value="F:ABC-type transporter activity"/>
    <property type="evidence" value="ECO:0007669"/>
    <property type="project" value="InterPro"/>
</dbReference>
<reference evidence="10 11" key="1">
    <citation type="submission" date="2013-08" db="EMBL/GenBank/DDBJ databases">
        <authorList>
            <person name="Huang J."/>
            <person name="Wang G."/>
        </authorList>
    </citation>
    <scope>NUCLEOTIDE SEQUENCE [LARGE SCALE GENOMIC DNA]</scope>
    <source>
        <strain evidence="10 11">JSM 076056</strain>
    </source>
</reference>
<dbReference type="eggNOG" id="COG0842">
    <property type="taxonomic scope" value="Bacteria"/>
</dbReference>
<dbReference type="OrthoDB" id="266913at2"/>
<keyword evidence="5 8" id="KW-0812">Transmembrane</keyword>
<comment type="similarity">
    <text evidence="2">Belongs to the ABC-2 integral membrane protein family.</text>
</comment>
<comment type="caution">
    <text evidence="10">The sequence shown here is derived from an EMBL/GenBank/DDBJ whole genome shotgun (WGS) entry which is preliminary data.</text>
</comment>
<dbReference type="RefSeq" id="WP_026799280.1">
    <property type="nucleotide sequence ID" value="NZ_AULI01000002.1"/>
</dbReference>
<dbReference type="GO" id="GO:0005886">
    <property type="term" value="C:plasma membrane"/>
    <property type="evidence" value="ECO:0007669"/>
    <property type="project" value="UniProtKB-SubCell"/>
</dbReference>
<comment type="subcellular location">
    <subcellularLocation>
        <location evidence="1">Cell membrane</location>
        <topology evidence="1">Multi-pass membrane protein</topology>
    </subcellularLocation>
</comment>
<evidence type="ECO:0000256" key="2">
    <source>
        <dbReference type="ARBA" id="ARBA00007783"/>
    </source>
</evidence>
<protein>
    <recommendedName>
        <fullName evidence="9">ABC transmembrane type-2 domain-containing protein</fullName>
    </recommendedName>
</protein>
<evidence type="ECO:0000256" key="1">
    <source>
        <dbReference type="ARBA" id="ARBA00004651"/>
    </source>
</evidence>
<keyword evidence="11" id="KW-1185">Reference proteome</keyword>
<dbReference type="InterPro" id="IPR013525">
    <property type="entry name" value="ABC2_TM"/>
</dbReference>
<dbReference type="AlphaFoldDB" id="A0A0A5GLJ1"/>
<organism evidence="10 11">
    <name type="scientific">Pontibacillus halophilus JSM 076056 = DSM 19796</name>
    <dbReference type="NCBI Taxonomy" id="1385510"/>
    <lineage>
        <taxon>Bacteria</taxon>
        <taxon>Bacillati</taxon>
        <taxon>Bacillota</taxon>
        <taxon>Bacilli</taxon>
        <taxon>Bacillales</taxon>
        <taxon>Bacillaceae</taxon>
        <taxon>Pontibacillus</taxon>
    </lineage>
</organism>
<feature type="transmembrane region" description="Helical" evidence="8">
    <location>
        <begin position="20"/>
        <end position="39"/>
    </location>
</feature>
<feature type="transmembrane region" description="Helical" evidence="8">
    <location>
        <begin position="187"/>
        <end position="210"/>
    </location>
</feature>
<feature type="domain" description="ABC transmembrane type-2" evidence="9">
    <location>
        <begin position="152"/>
        <end position="380"/>
    </location>
</feature>
<dbReference type="PROSITE" id="PS51012">
    <property type="entry name" value="ABC_TM2"/>
    <property type="match status" value="1"/>
</dbReference>
<keyword evidence="6 8" id="KW-1133">Transmembrane helix</keyword>
<dbReference type="InterPro" id="IPR051449">
    <property type="entry name" value="ABC-2_transporter_component"/>
</dbReference>
<evidence type="ECO:0000313" key="11">
    <source>
        <dbReference type="Proteomes" id="UP000030528"/>
    </source>
</evidence>
<dbReference type="InterPro" id="IPR047817">
    <property type="entry name" value="ABC2_TM_bact-type"/>
</dbReference>
<evidence type="ECO:0000259" key="9">
    <source>
        <dbReference type="PROSITE" id="PS51012"/>
    </source>
</evidence>
<evidence type="ECO:0000256" key="3">
    <source>
        <dbReference type="ARBA" id="ARBA00022448"/>
    </source>
</evidence>
<proteinExistence type="inferred from homology"/>
<evidence type="ECO:0000256" key="7">
    <source>
        <dbReference type="ARBA" id="ARBA00023136"/>
    </source>
</evidence>
<evidence type="ECO:0000256" key="4">
    <source>
        <dbReference type="ARBA" id="ARBA00022475"/>
    </source>
</evidence>
<name>A0A0A5GLJ1_9BACI</name>
<evidence type="ECO:0000256" key="6">
    <source>
        <dbReference type="ARBA" id="ARBA00022989"/>
    </source>
</evidence>
<sequence>MSAILWARFKGLRNQKMSLLAMFILPIVFTFFFSLGNLGGEPVLPVVVEEEDKLSEQLVLALTASEERNVERIERSELEEGLLSNRYEAGWVITTDTVDAIKNSERTIPISMLRMKDTGTLTSLENELRTVALDVANYYQLTQTIEQEFEGVAVTASLNQEYVNEKSITVETRALENEGGFTYDQTFQALVGFTLFFTMYTIVFTLGELLEDETKLILQRVRISPVSTLSIYGANFVYSFLVGFIQLFLLVLTGRYLFNIDWGPSFWGVLLVMAVYTVAVMGIGMVLCAISKTMQQLSAFTPVVAVSTAMLGGAYWPIEIIQNEWLIRLATITPIYHAMDALKEIVLQGNSVLEIWPQLFVLMLTSLFLFIIGITLFSKFKIART</sequence>
<gene>
    <name evidence="10" type="ORF">N781_03235</name>
</gene>
<accession>A0A0A5GLJ1</accession>
<feature type="transmembrane region" description="Helical" evidence="8">
    <location>
        <begin position="266"/>
        <end position="290"/>
    </location>
</feature>
<keyword evidence="7 8" id="KW-0472">Membrane</keyword>
<keyword evidence="3" id="KW-0813">Transport</keyword>
<evidence type="ECO:0000313" key="10">
    <source>
        <dbReference type="EMBL" id="KGX92088.1"/>
    </source>
</evidence>
<evidence type="ECO:0000256" key="5">
    <source>
        <dbReference type="ARBA" id="ARBA00022692"/>
    </source>
</evidence>
<evidence type="ECO:0000256" key="8">
    <source>
        <dbReference type="SAM" id="Phobius"/>
    </source>
</evidence>
<dbReference type="Pfam" id="PF12698">
    <property type="entry name" value="ABC2_membrane_3"/>
    <property type="match status" value="1"/>
</dbReference>
<dbReference type="EMBL" id="AVPE01000008">
    <property type="protein sequence ID" value="KGX92088.1"/>
    <property type="molecule type" value="Genomic_DNA"/>
</dbReference>
<feature type="transmembrane region" description="Helical" evidence="8">
    <location>
        <begin position="355"/>
        <end position="377"/>
    </location>
</feature>
<keyword evidence="4" id="KW-1003">Cell membrane</keyword>
<dbReference type="STRING" id="1385510.GCA_000425205_00490"/>
<dbReference type="PANTHER" id="PTHR30294:SF38">
    <property type="entry name" value="TRANSPORT PERMEASE PROTEIN"/>
    <property type="match status" value="1"/>
</dbReference>
<feature type="transmembrane region" description="Helical" evidence="8">
    <location>
        <begin position="297"/>
        <end position="318"/>
    </location>
</feature>
<feature type="transmembrane region" description="Helical" evidence="8">
    <location>
        <begin position="231"/>
        <end position="254"/>
    </location>
</feature>
<dbReference type="PANTHER" id="PTHR30294">
    <property type="entry name" value="MEMBRANE COMPONENT OF ABC TRANSPORTER YHHJ-RELATED"/>
    <property type="match status" value="1"/>
</dbReference>